<evidence type="ECO:0000313" key="2">
    <source>
        <dbReference type="Proteomes" id="UP000265520"/>
    </source>
</evidence>
<proteinExistence type="predicted"/>
<dbReference type="EMBL" id="LXQA010747057">
    <property type="protein sequence ID" value="MCI68998.1"/>
    <property type="molecule type" value="Genomic_DNA"/>
</dbReference>
<comment type="caution">
    <text evidence="1">The sequence shown here is derived from an EMBL/GenBank/DDBJ whole genome shotgun (WGS) entry which is preliminary data.</text>
</comment>
<reference evidence="1 2" key="1">
    <citation type="journal article" date="2018" name="Front. Plant Sci.">
        <title>Red Clover (Trifolium pratense) and Zigzag Clover (T. medium) - A Picture of Genomic Similarities and Differences.</title>
        <authorList>
            <person name="Dluhosova J."/>
            <person name="Istvanek J."/>
            <person name="Nedelnik J."/>
            <person name="Repkova J."/>
        </authorList>
    </citation>
    <scope>NUCLEOTIDE SEQUENCE [LARGE SCALE GENOMIC DNA]</scope>
    <source>
        <strain evidence="2">cv. 10/8</strain>
        <tissue evidence="1">Leaf</tissue>
    </source>
</reference>
<dbReference type="AlphaFoldDB" id="A0A392U7D8"/>
<accession>A0A392U7D8</accession>
<sequence>MGLTRRQQQLEAKSIKLHSLVMKLEQLP</sequence>
<dbReference type="Proteomes" id="UP000265520">
    <property type="component" value="Unassembled WGS sequence"/>
</dbReference>
<keyword evidence="2" id="KW-1185">Reference proteome</keyword>
<name>A0A392U7D8_9FABA</name>
<feature type="non-terminal residue" evidence="1">
    <location>
        <position position="28"/>
    </location>
</feature>
<protein>
    <submittedName>
        <fullName evidence="1">Uncharacterized protein</fullName>
    </submittedName>
</protein>
<evidence type="ECO:0000313" key="1">
    <source>
        <dbReference type="EMBL" id="MCI68998.1"/>
    </source>
</evidence>
<organism evidence="1 2">
    <name type="scientific">Trifolium medium</name>
    <dbReference type="NCBI Taxonomy" id="97028"/>
    <lineage>
        <taxon>Eukaryota</taxon>
        <taxon>Viridiplantae</taxon>
        <taxon>Streptophyta</taxon>
        <taxon>Embryophyta</taxon>
        <taxon>Tracheophyta</taxon>
        <taxon>Spermatophyta</taxon>
        <taxon>Magnoliopsida</taxon>
        <taxon>eudicotyledons</taxon>
        <taxon>Gunneridae</taxon>
        <taxon>Pentapetalae</taxon>
        <taxon>rosids</taxon>
        <taxon>fabids</taxon>
        <taxon>Fabales</taxon>
        <taxon>Fabaceae</taxon>
        <taxon>Papilionoideae</taxon>
        <taxon>50 kb inversion clade</taxon>
        <taxon>NPAAA clade</taxon>
        <taxon>Hologalegina</taxon>
        <taxon>IRL clade</taxon>
        <taxon>Trifolieae</taxon>
        <taxon>Trifolium</taxon>
    </lineage>
</organism>